<dbReference type="EMBL" id="BK014650">
    <property type="protein sequence ID" value="DAD65926.1"/>
    <property type="molecule type" value="Genomic_DNA"/>
</dbReference>
<name>A0A8S5L7N9_9CAUD</name>
<proteinExistence type="predicted"/>
<organism evidence="1">
    <name type="scientific">Siphoviridae sp. ctDEW4</name>
    <dbReference type="NCBI Taxonomy" id="2823569"/>
    <lineage>
        <taxon>Viruses</taxon>
        <taxon>Duplodnaviria</taxon>
        <taxon>Heunggongvirae</taxon>
        <taxon>Uroviricota</taxon>
        <taxon>Caudoviricetes</taxon>
    </lineage>
</organism>
<sequence>MLNQKGESPFLLPATSHRPTIATFREVAKNSVIYCNP</sequence>
<evidence type="ECO:0000313" key="1">
    <source>
        <dbReference type="EMBL" id="DAD65926.1"/>
    </source>
</evidence>
<reference evidence="1" key="1">
    <citation type="journal article" date="2021" name="Proc. Natl. Acad. Sci. U.S.A.">
        <title>A Catalog of Tens of Thousands of Viruses from Human Metagenomes Reveals Hidden Associations with Chronic Diseases.</title>
        <authorList>
            <person name="Tisza M.J."/>
            <person name="Buck C.B."/>
        </authorList>
    </citation>
    <scope>NUCLEOTIDE SEQUENCE</scope>
    <source>
        <strain evidence="1">CtDEW4</strain>
    </source>
</reference>
<protein>
    <submittedName>
        <fullName evidence="1">Uncharacterized protein</fullName>
    </submittedName>
</protein>
<accession>A0A8S5L7N9</accession>